<dbReference type="EC" id="3.1.2.6" evidence="7"/>
<dbReference type="PANTHER" id="PTHR43705">
    <property type="entry name" value="HYDROXYACYLGLUTATHIONE HYDROLASE"/>
    <property type="match status" value="1"/>
</dbReference>
<keyword evidence="4 7" id="KW-0479">Metal-binding</keyword>
<feature type="binding site" evidence="7">
    <location>
        <position position="160"/>
    </location>
    <ligand>
        <name>Zn(2+)</name>
        <dbReference type="ChEBI" id="CHEBI:29105"/>
        <label>1</label>
    </ligand>
</feature>
<dbReference type="EMBL" id="JABEOV010000022">
    <property type="protein sequence ID" value="NNG54790.1"/>
    <property type="molecule type" value="Genomic_DNA"/>
</dbReference>
<keyword evidence="10" id="KW-1185">Reference proteome</keyword>
<dbReference type="Proteomes" id="UP000557656">
    <property type="component" value="Unassembled WGS sequence"/>
</dbReference>
<evidence type="ECO:0000259" key="8">
    <source>
        <dbReference type="SMART" id="SM00849"/>
    </source>
</evidence>
<dbReference type="InterPro" id="IPR017782">
    <property type="entry name" value="Hydroxyacylglutathione_Hdrlase"/>
</dbReference>
<dbReference type="GO" id="GO:0004416">
    <property type="term" value="F:hydroxyacylglutathione hydrolase activity"/>
    <property type="evidence" value="ECO:0007669"/>
    <property type="project" value="UniProtKB-EC"/>
</dbReference>
<dbReference type="CDD" id="cd07723">
    <property type="entry name" value="hydroxyacylglutathione_hydrolase_MBL-fold"/>
    <property type="match status" value="1"/>
</dbReference>
<protein>
    <recommendedName>
        <fullName evidence="7">Hydroxyacylglutathione hydrolase</fullName>
        <ecNumber evidence="7">3.1.2.6</ecNumber>
    </recommendedName>
    <alternativeName>
        <fullName evidence="7">Glyoxalase II</fullName>
        <shortName evidence="7">Glx II</shortName>
    </alternativeName>
</protein>
<dbReference type="InterPro" id="IPR050110">
    <property type="entry name" value="Glyoxalase_II_hydrolase"/>
</dbReference>
<reference evidence="9 10" key="1">
    <citation type="submission" date="2020-05" db="EMBL/GenBank/DDBJ databases">
        <title>Draft Genome Sequences of Sphingomonas sp. Isolated from the International Space Station.</title>
        <authorList>
            <person name="Bijlani S."/>
            <person name="Singh N.K."/>
            <person name="Mason C.E."/>
            <person name="Wang C.C."/>
            <person name="Venkateswaran K."/>
        </authorList>
    </citation>
    <scope>NUCLEOTIDE SEQUENCE [LARGE SCALE GENOMIC DNA]</scope>
    <source>
        <strain evidence="9 10">IIF7SW-B5</strain>
    </source>
</reference>
<feature type="binding site" evidence="7">
    <location>
        <position position="86"/>
    </location>
    <ligand>
        <name>Zn(2+)</name>
        <dbReference type="ChEBI" id="CHEBI:29105"/>
        <label>1</label>
    </ligand>
</feature>
<feature type="binding site" evidence="7">
    <location>
        <position position="160"/>
    </location>
    <ligand>
        <name>Zn(2+)</name>
        <dbReference type="ChEBI" id="CHEBI:29105"/>
        <label>2</label>
    </ligand>
</feature>
<evidence type="ECO:0000256" key="4">
    <source>
        <dbReference type="ARBA" id="ARBA00022723"/>
    </source>
</evidence>
<comment type="caution">
    <text evidence="9">The sequence shown here is derived from an EMBL/GenBank/DDBJ whole genome shotgun (WGS) entry which is preliminary data.</text>
</comment>
<comment type="subunit">
    <text evidence="7">Monomer.</text>
</comment>
<comment type="catalytic activity">
    <reaction evidence="1 7">
        <text>an S-(2-hydroxyacyl)glutathione + H2O = a 2-hydroxy carboxylate + glutathione + H(+)</text>
        <dbReference type="Rhea" id="RHEA:21864"/>
        <dbReference type="ChEBI" id="CHEBI:15377"/>
        <dbReference type="ChEBI" id="CHEBI:15378"/>
        <dbReference type="ChEBI" id="CHEBI:57925"/>
        <dbReference type="ChEBI" id="CHEBI:58896"/>
        <dbReference type="ChEBI" id="CHEBI:71261"/>
        <dbReference type="EC" id="3.1.2.6"/>
    </reaction>
</comment>
<evidence type="ECO:0000256" key="6">
    <source>
        <dbReference type="ARBA" id="ARBA00022833"/>
    </source>
</evidence>
<proteinExistence type="inferred from homology"/>
<evidence type="ECO:0000256" key="3">
    <source>
        <dbReference type="ARBA" id="ARBA00006759"/>
    </source>
</evidence>
<sequence>MASRSNCCRTVRCPPPNLGSRCPMSEAGKRRSMEIVRVPVLSDNYAWLIHHAGQTVVLDPGEAAPVAAAAAARGWTIDQVWLTHWHPDHVGGALAFKADGARVAGPAAEADKIEGLDTLLAEGDTISVGGATATVWSVPGHTAGHIAFHFDDRATIFTGDTLFAMGCGRLFEGTAAQMHANMRRFAALPGDTRVYCGHEYTLSNARYAAVAEPENDAIVARLADVTAMREQGEPTIPTTIALERATNPFLRSVDAEELAERRAAKDAFKG</sequence>
<evidence type="ECO:0000256" key="7">
    <source>
        <dbReference type="HAMAP-Rule" id="MF_01374"/>
    </source>
</evidence>
<name>A0ABX1UKW3_9SPHN</name>
<gene>
    <name evidence="7 9" type="primary">gloB</name>
    <name evidence="9" type="ORF">HKX05_15690</name>
</gene>
<dbReference type="InterPro" id="IPR001279">
    <property type="entry name" value="Metallo-B-lactamas"/>
</dbReference>
<dbReference type="PANTHER" id="PTHR43705:SF1">
    <property type="entry name" value="HYDROXYACYLGLUTATHIONE HYDROLASE GLOB"/>
    <property type="match status" value="1"/>
</dbReference>
<dbReference type="SMART" id="SM00849">
    <property type="entry name" value="Lactamase_B"/>
    <property type="match status" value="1"/>
</dbReference>
<organism evidence="9 10">
    <name type="scientific">Sphingomonas sanguinis</name>
    <dbReference type="NCBI Taxonomy" id="33051"/>
    <lineage>
        <taxon>Bacteria</taxon>
        <taxon>Pseudomonadati</taxon>
        <taxon>Pseudomonadota</taxon>
        <taxon>Alphaproteobacteria</taxon>
        <taxon>Sphingomonadales</taxon>
        <taxon>Sphingomonadaceae</taxon>
        <taxon>Sphingomonas</taxon>
    </lineage>
</organism>
<comment type="pathway">
    <text evidence="2 7">Secondary metabolite metabolism; methylglyoxal degradation; (R)-lactate from methylglyoxal: step 2/2.</text>
</comment>
<feature type="domain" description="Metallo-beta-lactamase" evidence="8">
    <location>
        <begin position="43"/>
        <end position="198"/>
    </location>
</feature>
<dbReference type="NCBIfam" id="TIGR03413">
    <property type="entry name" value="GSH_gloB"/>
    <property type="match status" value="1"/>
</dbReference>
<evidence type="ECO:0000256" key="2">
    <source>
        <dbReference type="ARBA" id="ARBA00004963"/>
    </source>
</evidence>
<feature type="binding site" evidence="7">
    <location>
        <position position="198"/>
    </location>
    <ligand>
        <name>Zn(2+)</name>
        <dbReference type="ChEBI" id="CHEBI:29105"/>
        <label>2</label>
    </ligand>
</feature>
<dbReference type="PIRSF" id="PIRSF005457">
    <property type="entry name" value="Glx"/>
    <property type="match status" value="1"/>
</dbReference>
<dbReference type="InterPro" id="IPR032282">
    <property type="entry name" value="HAGH_C"/>
</dbReference>
<evidence type="ECO:0000256" key="5">
    <source>
        <dbReference type="ARBA" id="ARBA00022801"/>
    </source>
</evidence>
<dbReference type="Gene3D" id="3.60.15.10">
    <property type="entry name" value="Ribonuclease Z/Hydroxyacylglutathione hydrolase-like"/>
    <property type="match status" value="1"/>
</dbReference>
<dbReference type="InterPro" id="IPR035680">
    <property type="entry name" value="Clx_II_MBL"/>
</dbReference>
<dbReference type="Pfam" id="PF00753">
    <property type="entry name" value="Lactamase_B"/>
    <property type="match status" value="1"/>
</dbReference>
<dbReference type="Pfam" id="PF16123">
    <property type="entry name" value="HAGH_C"/>
    <property type="match status" value="1"/>
</dbReference>
<keyword evidence="5 7" id="KW-0378">Hydrolase</keyword>
<comment type="cofactor">
    <cofactor evidence="7">
        <name>Zn(2+)</name>
        <dbReference type="ChEBI" id="CHEBI:29105"/>
    </cofactor>
    <text evidence="7">Binds 2 Zn(2+) ions per subunit.</text>
</comment>
<feature type="binding site" evidence="7">
    <location>
        <position position="84"/>
    </location>
    <ligand>
        <name>Zn(2+)</name>
        <dbReference type="ChEBI" id="CHEBI:29105"/>
        <label>1</label>
    </ligand>
</feature>
<comment type="function">
    <text evidence="7">Thiolesterase that catalyzes the hydrolysis of S-D-lactoyl-glutathione to form glutathione and D-lactic acid.</text>
</comment>
<evidence type="ECO:0000256" key="1">
    <source>
        <dbReference type="ARBA" id="ARBA00001623"/>
    </source>
</evidence>
<dbReference type="HAMAP" id="MF_01374">
    <property type="entry name" value="Glyoxalase_2"/>
    <property type="match status" value="1"/>
</dbReference>
<evidence type="ECO:0000313" key="10">
    <source>
        <dbReference type="Proteomes" id="UP000557656"/>
    </source>
</evidence>
<accession>A0ABX1UKW3</accession>
<dbReference type="InterPro" id="IPR036866">
    <property type="entry name" value="RibonucZ/Hydroxyglut_hydro"/>
</dbReference>
<feature type="binding site" evidence="7">
    <location>
        <position position="89"/>
    </location>
    <ligand>
        <name>Zn(2+)</name>
        <dbReference type="ChEBI" id="CHEBI:29105"/>
        <label>2</label>
    </ligand>
</feature>
<comment type="similarity">
    <text evidence="3 7">Belongs to the metallo-beta-lactamase superfamily. Glyoxalase II family.</text>
</comment>
<feature type="binding site" evidence="7">
    <location>
        <position position="141"/>
    </location>
    <ligand>
        <name>Zn(2+)</name>
        <dbReference type="ChEBI" id="CHEBI:29105"/>
        <label>1</label>
    </ligand>
</feature>
<dbReference type="SUPFAM" id="SSF56281">
    <property type="entry name" value="Metallo-hydrolase/oxidoreductase"/>
    <property type="match status" value="1"/>
</dbReference>
<evidence type="ECO:0000313" key="9">
    <source>
        <dbReference type="EMBL" id="NNG54790.1"/>
    </source>
</evidence>
<feature type="binding site" evidence="7">
    <location>
        <position position="88"/>
    </location>
    <ligand>
        <name>Zn(2+)</name>
        <dbReference type="ChEBI" id="CHEBI:29105"/>
        <label>2</label>
    </ligand>
</feature>
<keyword evidence="6 7" id="KW-0862">Zinc</keyword>